<evidence type="ECO:0000256" key="11">
    <source>
        <dbReference type="RuleBase" id="RU365090"/>
    </source>
</evidence>
<feature type="domain" description="MoaB/Mog" evidence="12">
    <location>
        <begin position="174"/>
        <end position="311"/>
    </location>
</feature>
<dbReference type="EC" id="2.10.1.1" evidence="11"/>
<dbReference type="InterPro" id="IPR038987">
    <property type="entry name" value="MoeA-like"/>
</dbReference>
<dbReference type="KEGG" id="des:DSOUD_0593"/>
<comment type="similarity">
    <text evidence="4 11">Belongs to the MoeA family.</text>
</comment>
<evidence type="ECO:0000256" key="8">
    <source>
        <dbReference type="ARBA" id="ARBA00022842"/>
    </source>
</evidence>
<dbReference type="GO" id="GO:0006777">
    <property type="term" value="P:Mo-molybdopterin cofactor biosynthetic process"/>
    <property type="evidence" value="ECO:0007669"/>
    <property type="project" value="UniProtKB-UniRule"/>
</dbReference>
<dbReference type="Pfam" id="PF00994">
    <property type="entry name" value="MoCF_biosynth"/>
    <property type="match status" value="1"/>
</dbReference>
<evidence type="ECO:0000256" key="4">
    <source>
        <dbReference type="ARBA" id="ARBA00010763"/>
    </source>
</evidence>
<dbReference type="GO" id="GO:0061599">
    <property type="term" value="F:molybdopterin molybdotransferase activity"/>
    <property type="evidence" value="ECO:0007669"/>
    <property type="project" value="UniProtKB-UniRule"/>
</dbReference>
<dbReference type="SUPFAM" id="SSF63867">
    <property type="entry name" value="MoeA C-terminal domain-like"/>
    <property type="match status" value="1"/>
</dbReference>
<evidence type="ECO:0000259" key="12">
    <source>
        <dbReference type="SMART" id="SM00852"/>
    </source>
</evidence>
<dbReference type="CDD" id="cd00887">
    <property type="entry name" value="MoeA"/>
    <property type="match status" value="1"/>
</dbReference>
<dbReference type="UniPathway" id="UPA00344"/>
<dbReference type="InterPro" id="IPR036688">
    <property type="entry name" value="MoeA_C_domain_IV_sf"/>
</dbReference>
<evidence type="ECO:0000256" key="6">
    <source>
        <dbReference type="ARBA" id="ARBA00022679"/>
    </source>
</evidence>
<dbReference type="RefSeq" id="WP_053549596.1">
    <property type="nucleotide sequence ID" value="NZ_CP010802.1"/>
</dbReference>
<evidence type="ECO:0000313" key="14">
    <source>
        <dbReference type="Proteomes" id="UP000057158"/>
    </source>
</evidence>
<gene>
    <name evidence="13" type="ORF">DSOUD_0593</name>
</gene>
<evidence type="ECO:0000256" key="7">
    <source>
        <dbReference type="ARBA" id="ARBA00022723"/>
    </source>
</evidence>
<dbReference type="InterPro" id="IPR008284">
    <property type="entry name" value="MoCF_biosynth_CS"/>
</dbReference>
<dbReference type="SUPFAM" id="SSF53218">
    <property type="entry name" value="Molybdenum cofactor biosynthesis proteins"/>
    <property type="match status" value="1"/>
</dbReference>
<evidence type="ECO:0000256" key="2">
    <source>
        <dbReference type="ARBA" id="ARBA00002901"/>
    </source>
</evidence>
<dbReference type="Pfam" id="PF03454">
    <property type="entry name" value="MoeA_C"/>
    <property type="match status" value="1"/>
</dbReference>
<dbReference type="InterPro" id="IPR005111">
    <property type="entry name" value="MoeA_C_domain_IV"/>
</dbReference>
<dbReference type="FunFam" id="3.40.980.10:FF:000004">
    <property type="entry name" value="Molybdopterin molybdenumtransferase"/>
    <property type="match status" value="1"/>
</dbReference>
<comment type="cofactor">
    <cofactor evidence="1 11">
        <name>Mg(2+)</name>
        <dbReference type="ChEBI" id="CHEBI:18420"/>
    </cofactor>
</comment>
<keyword evidence="6 11" id="KW-0808">Transferase</keyword>
<comment type="function">
    <text evidence="2 11">Catalyzes the insertion of molybdate into adenylated molybdopterin with the concomitant release of AMP.</text>
</comment>
<dbReference type="Gene3D" id="2.170.190.11">
    <property type="entry name" value="Molybdopterin biosynthesis moea protein, domain 3"/>
    <property type="match status" value="1"/>
</dbReference>
<keyword evidence="7 11" id="KW-0479">Metal-binding</keyword>
<name>A0A0M4DFR9_9BACT</name>
<protein>
    <recommendedName>
        <fullName evidence="11">Molybdopterin molybdenumtransferase</fullName>
        <ecNumber evidence="11">2.10.1.1</ecNumber>
    </recommendedName>
</protein>
<keyword evidence="14" id="KW-1185">Reference proteome</keyword>
<dbReference type="InterPro" id="IPR005110">
    <property type="entry name" value="MoeA_linker/N"/>
</dbReference>
<dbReference type="InterPro" id="IPR036425">
    <property type="entry name" value="MoaB/Mog-like_dom_sf"/>
</dbReference>
<keyword evidence="8 11" id="KW-0460">Magnesium</keyword>
<dbReference type="Gene3D" id="3.90.105.10">
    <property type="entry name" value="Molybdopterin biosynthesis moea protein, domain 2"/>
    <property type="match status" value="1"/>
</dbReference>
<evidence type="ECO:0000256" key="10">
    <source>
        <dbReference type="ARBA" id="ARBA00047317"/>
    </source>
</evidence>
<keyword evidence="5 11" id="KW-0500">Molybdenum</keyword>
<comment type="catalytic activity">
    <reaction evidence="10">
        <text>adenylyl-molybdopterin + molybdate = Mo-molybdopterin + AMP + H(+)</text>
        <dbReference type="Rhea" id="RHEA:35047"/>
        <dbReference type="ChEBI" id="CHEBI:15378"/>
        <dbReference type="ChEBI" id="CHEBI:36264"/>
        <dbReference type="ChEBI" id="CHEBI:62727"/>
        <dbReference type="ChEBI" id="CHEBI:71302"/>
        <dbReference type="ChEBI" id="CHEBI:456215"/>
        <dbReference type="EC" id="2.10.1.1"/>
    </reaction>
</comment>
<dbReference type="STRING" id="1603606.DSOUD_0593"/>
<evidence type="ECO:0000256" key="5">
    <source>
        <dbReference type="ARBA" id="ARBA00022505"/>
    </source>
</evidence>
<dbReference type="PANTHER" id="PTHR10192:SF5">
    <property type="entry name" value="GEPHYRIN"/>
    <property type="match status" value="1"/>
</dbReference>
<dbReference type="EMBL" id="CP010802">
    <property type="protein sequence ID" value="ALC15382.1"/>
    <property type="molecule type" value="Genomic_DNA"/>
</dbReference>
<dbReference type="PATRIC" id="fig|1603606.3.peg.645"/>
<dbReference type="AlphaFoldDB" id="A0A0M4DFR9"/>
<organism evidence="13 14">
    <name type="scientific">Desulfuromonas soudanensis</name>
    <dbReference type="NCBI Taxonomy" id="1603606"/>
    <lineage>
        <taxon>Bacteria</taxon>
        <taxon>Pseudomonadati</taxon>
        <taxon>Thermodesulfobacteriota</taxon>
        <taxon>Desulfuromonadia</taxon>
        <taxon>Desulfuromonadales</taxon>
        <taxon>Desulfuromonadaceae</taxon>
        <taxon>Desulfuromonas</taxon>
    </lineage>
</organism>
<evidence type="ECO:0000256" key="1">
    <source>
        <dbReference type="ARBA" id="ARBA00001946"/>
    </source>
</evidence>
<dbReference type="PANTHER" id="PTHR10192">
    <property type="entry name" value="MOLYBDOPTERIN BIOSYNTHESIS PROTEIN"/>
    <property type="match status" value="1"/>
</dbReference>
<dbReference type="PROSITE" id="PS01079">
    <property type="entry name" value="MOCF_BIOSYNTHESIS_2"/>
    <property type="match status" value="1"/>
</dbReference>
<dbReference type="Proteomes" id="UP000057158">
    <property type="component" value="Chromosome"/>
</dbReference>
<dbReference type="InterPro" id="IPR001453">
    <property type="entry name" value="MoaB/Mog_dom"/>
</dbReference>
<dbReference type="SMART" id="SM00852">
    <property type="entry name" value="MoCF_biosynth"/>
    <property type="match status" value="1"/>
</dbReference>
<dbReference type="Pfam" id="PF03453">
    <property type="entry name" value="MoeA_N"/>
    <property type="match status" value="1"/>
</dbReference>
<comment type="pathway">
    <text evidence="3 11">Cofactor biosynthesis; molybdopterin biosynthesis.</text>
</comment>
<dbReference type="SUPFAM" id="SSF63882">
    <property type="entry name" value="MoeA N-terminal region -like"/>
    <property type="match status" value="1"/>
</dbReference>
<dbReference type="NCBIfam" id="TIGR00177">
    <property type="entry name" value="molyb_syn"/>
    <property type="match status" value="1"/>
</dbReference>
<reference evidence="13 14" key="1">
    <citation type="submission" date="2015-07" db="EMBL/GenBank/DDBJ databases">
        <title>Isolation and Genomic Characterization of a Novel Halophilic Metal-Reducing Deltaproteobacterium from the Deep Subsurface.</title>
        <authorList>
            <person name="Badalamenti J.P."/>
            <person name="Summers Z.M."/>
            <person name="Gralnick J.A."/>
            <person name="Bond D.R."/>
        </authorList>
    </citation>
    <scope>NUCLEOTIDE SEQUENCE [LARGE SCALE GENOMIC DNA]</scope>
    <source>
        <strain evidence="13 14">WTL</strain>
    </source>
</reference>
<dbReference type="Gene3D" id="2.40.340.10">
    <property type="entry name" value="MoeA, C-terminal, domain IV"/>
    <property type="match status" value="1"/>
</dbReference>
<proteinExistence type="inferred from homology"/>
<evidence type="ECO:0000313" key="13">
    <source>
        <dbReference type="EMBL" id="ALC15382.1"/>
    </source>
</evidence>
<keyword evidence="9 11" id="KW-0501">Molybdenum cofactor biosynthesis</keyword>
<dbReference type="Gene3D" id="3.40.980.10">
    <property type="entry name" value="MoaB/Mog-like domain"/>
    <property type="match status" value="1"/>
</dbReference>
<dbReference type="InterPro" id="IPR036135">
    <property type="entry name" value="MoeA_linker/N_sf"/>
</dbReference>
<dbReference type="OrthoDB" id="9804758at2"/>
<dbReference type="GO" id="GO:0046872">
    <property type="term" value="F:metal ion binding"/>
    <property type="evidence" value="ECO:0007669"/>
    <property type="project" value="UniProtKB-UniRule"/>
</dbReference>
<accession>A0A0M4DFR9</accession>
<evidence type="ECO:0000256" key="3">
    <source>
        <dbReference type="ARBA" id="ARBA00005046"/>
    </source>
</evidence>
<sequence length="405" mass="42183">MLTYKEAVDLILRTVVPLAAEDLPLGDALGRVLAEPVTARWDLPPADNSAMDGYAFPFAGQEAGCELRVAGFLPAGASHETSLAEGEAIKIMTGAPLPAGSDTVVPIEDVKASGGTIRLERTPKAGQHVRRRGEELQAGETVLPAGTPLHSGEMGILAAAGAQRVRVVRTPRVALLSTGDELVELGQTPGPGQIVNSNYHLLAARLQEEGCTVIPLGIARDERGGLGARIARGLEADVLMTTGGVSVGDRDHVQETLVAQGFELGFWKVAIKPGKPLLFGRCGSTLVFGLPGNPAASAATFELFARPALRRLAGHGDPLQPRLAVTLTTAVSGGEKRQRFLWGTLAERDGRYLFTPSGRQGSGQNRSIQGSQALLPVPGGSGEISAGSEVEVLLLRLPPGAAIPA</sequence>
<dbReference type="GO" id="GO:0005829">
    <property type="term" value="C:cytosol"/>
    <property type="evidence" value="ECO:0007669"/>
    <property type="project" value="TreeGrafter"/>
</dbReference>
<dbReference type="NCBIfam" id="NF045515">
    <property type="entry name" value="Glp_gephyrin"/>
    <property type="match status" value="1"/>
</dbReference>
<evidence type="ECO:0000256" key="9">
    <source>
        <dbReference type="ARBA" id="ARBA00023150"/>
    </source>
</evidence>